<feature type="transmembrane region" description="Helical" evidence="8">
    <location>
        <begin position="304"/>
        <end position="324"/>
    </location>
</feature>
<evidence type="ECO:0000313" key="11">
    <source>
        <dbReference type="Proteomes" id="UP000807785"/>
    </source>
</evidence>
<dbReference type="PANTHER" id="PTHR42703:SF1">
    <property type="entry name" value="NA(+)_H(+) ANTIPORTER SUBUNIT D1"/>
    <property type="match status" value="1"/>
</dbReference>
<comment type="subcellular location">
    <subcellularLocation>
        <location evidence="1">Cell membrane</location>
        <topology evidence="1">Multi-pass membrane protein</topology>
    </subcellularLocation>
    <subcellularLocation>
        <location evidence="7">Membrane</location>
        <topology evidence="7">Multi-pass membrane protein</topology>
    </subcellularLocation>
</comment>
<proteinExistence type="inferred from homology"/>
<comment type="caution">
    <text evidence="10">The sequence shown here is derived from an EMBL/GenBank/DDBJ whole genome shotgun (WGS) entry which is preliminary data.</text>
</comment>
<evidence type="ECO:0000256" key="6">
    <source>
        <dbReference type="ARBA" id="ARBA00023136"/>
    </source>
</evidence>
<dbReference type="Proteomes" id="UP000807785">
    <property type="component" value="Unassembled WGS sequence"/>
</dbReference>
<evidence type="ECO:0000313" key="10">
    <source>
        <dbReference type="EMBL" id="MBK6975224.1"/>
    </source>
</evidence>
<feature type="transmembrane region" description="Helical" evidence="8">
    <location>
        <begin position="120"/>
        <end position="147"/>
    </location>
</feature>
<feature type="transmembrane region" description="Helical" evidence="8">
    <location>
        <begin position="205"/>
        <end position="224"/>
    </location>
</feature>
<gene>
    <name evidence="10" type="ORF">IPH26_20550</name>
</gene>
<comment type="similarity">
    <text evidence="2">Belongs to the CPA3 antiporters (TC 2.A.63) subunit D family.</text>
</comment>
<reference evidence="11" key="1">
    <citation type="journal article" date="2021" name="Nat. Commun.">
        <title>Connecting structure to function with the recovery of over 1000 high-quality metagenome-assembled genomes from activated sludge using long-read sequencing.</title>
        <authorList>
            <person name="Singleton C.M."/>
            <person name="Petriglieri F."/>
            <person name="Kristensen J.M."/>
            <person name="Kirkegaard R.H."/>
            <person name="Michaelsen T.Y."/>
            <person name="Andersen M.H."/>
            <person name="Kondrotaite Z."/>
            <person name="Karst S.M."/>
            <person name="Dueholm M.S."/>
            <person name="Nielsen P.H."/>
            <person name="Albertsen M."/>
        </authorList>
    </citation>
    <scope>NUCLEOTIDE SEQUENCE [LARGE SCALE GENOMIC DNA]</scope>
</reference>
<organism evidence="10 11">
    <name type="scientific">Candidatus Methylophosphatis roskildensis</name>
    <dbReference type="NCBI Taxonomy" id="2899263"/>
    <lineage>
        <taxon>Bacteria</taxon>
        <taxon>Pseudomonadati</taxon>
        <taxon>Pseudomonadota</taxon>
        <taxon>Betaproteobacteria</taxon>
        <taxon>Nitrosomonadales</taxon>
        <taxon>Sterolibacteriaceae</taxon>
        <taxon>Candidatus Methylophosphatis</taxon>
    </lineage>
</organism>
<dbReference type="NCBIfam" id="NF009309">
    <property type="entry name" value="PRK12666.1"/>
    <property type="match status" value="1"/>
</dbReference>
<dbReference type="InterPro" id="IPR001750">
    <property type="entry name" value="ND/Mrp_TM"/>
</dbReference>
<evidence type="ECO:0000256" key="4">
    <source>
        <dbReference type="ARBA" id="ARBA00022692"/>
    </source>
</evidence>
<dbReference type="EMBL" id="JADJEV010000005">
    <property type="protein sequence ID" value="MBK6975224.1"/>
    <property type="molecule type" value="Genomic_DNA"/>
</dbReference>
<evidence type="ECO:0000256" key="5">
    <source>
        <dbReference type="ARBA" id="ARBA00022989"/>
    </source>
</evidence>
<dbReference type="PANTHER" id="PTHR42703">
    <property type="entry name" value="NADH DEHYDROGENASE"/>
    <property type="match status" value="1"/>
</dbReference>
<feature type="domain" description="NADH:quinone oxidoreductase/Mrp antiporter transmembrane" evidence="9">
    <location>
        <begin position="127"/>
        <end position="415"/>
    </location>
</feature>
<sequence length="517" mass="54139">MNLHLPILPILAPFLAGVLLLALPDLPMPLRRRIAVLSASIQIAIAAALLAAVGGGEILVYRLGDWPAPWGIVLVADRLAAWMVLITTLLALFAVIYAGDGLDRRGRHFHVLFQMQMFGLAGAFLTGDLFNLFVFFETLLIASYGLLLHGGGRDRVRAGLHYVVLNLIGSTVFLFAAGLIYASLGSLNLADIATRAAQVAPENLGLARAGGLLLLAVFALKAALLPLSLWLPAAYAHTSAPVAALFAIMTKVGAYAILRVDTLVFAGAAGALADLFTPWLLPLALATLSFGMLGALAAQNLRRLAAWLVVASVGTLLTAFSLGTEGIAAGLYYLPHGSIAAALLFLLAESFARRRPVSADFFTPDRDMPHHALWGGLFFASAVAIAGLPPLPGFVGKFLLLRATHEHPAQMWIWGVILLAALVGVIALARAGSRLLFSVTTVDPGAPSPRATAIDTRPEDPPDPPSGARELVAILGLFGLLVALAVAAGPAVDFARATAAQLGARAPYIHAVLGDQP</sequence>
<feature type="transmembrane region" description="Helical" evidence="8">
    <location>
        <begin position="330"/>
        <end position="351"/>
    </location>
</feature>
<evidence type="ECO:0000256" key="3">
    <source>
        <dbReference type="ARBA" id="ARBA00022475"/>
    </source>
</evidence>
<dbReference type="GO" id="GO:0042773">
    <property type="term" value="P:ATP synthesis coupled electron transport"/>
    <property type="evidence" value="ECO:0007669"/>
    <property type="project" value="InterPro"/>
</dbReference>
<evidence type="ECO:0000256" key="8">
    <source>
        <dbReference type="SAM" id="Phobius"/>
    </source>
</evidence>
<dbReference type="InterPro" id="IPR003918">
    <property type="entry name" value="NADH_UbQ_OxRdtase"/>
</dbReference>
<keyword evidence="6 8" id="KW-0472">Membrane</keyword>
<feature type="transmembrane region" description="Helical" evidence="8">
    <location>
        <begin position="6"/>
        <end position="23"/>
    </location>
</feature>
<protein>
    <submittedName>
        <fullName evidence="10">Monovalent cation/H+ antiporter subunit D</fullName>
    </submittedName>
</protein>
<keyword evidence="3" id="KW-1003">Cell membrane</keyword>
<feature type="transmembrane region" description="Helical" evidence="8">
    <location>
        <begin position="35"/>
        <end position="59"/>
    </location>
</feature>
<feature type="transmembrane region" description="Helical" evidence="8">
    <location>
        <begin position="279"/>
        <end position="297"/>
    </location>
</feature>
<accession>A0A9D7E6T3</accession>
<feature type="transmembrane region" description="Helical" evidence="8">
    <location>
        <begin position="159"/>
        <end position="184"/>
    </location>
</feature>
<keyword evidence="5 8" id="KW-1133">Transmembrane helix</keyword>
<evidence type="ECO:0000256" key="2">
    <source>
        <dbReference type="ARBA" id="ARBA00005346"/>
    </source>
</evidence>
<evidence type="ECO:0000256" key="1">
    <source>
        <dbReference type="ARBA" id="ARBA00004651"/>
    </source>
</evidence>
<evidence type="ECO:0000256" key="7">
    <source>
        <dbReference type="RuleBase" id="RU000320"/>
    </source>
</evidence>
<dbReference type="GO" id="GO:0005886">
    <property type="term" value="C:plasma membrane"/>
    <property type="evidence" value="ECO:0007669"/>
    <property type="project" value="UniProtKB-SubCell"/>
</dbReference>
<feature type="transmembrane region" description="Helical" evidence="8">
    <location>
        <begin position="372"/>
        <end position="391"/>
    </location>
</feature>
<feature type="transmembrane region" description="Helical" evidence="8">
    <location>
        <begin position="471"/>
        <end position="492"/>
    </location>
</feature>
<feature type="transmembrane region" description="Helical" evidence="8">
    <location>
        <begin position="230"/>
        <end position="249"/>
    </location>
</feature>
<feature type="transmembrane region" description="Helical" evidence="8">
    <location>
        <begin position="79"/>
        <end position="99"/>
    </location>
</feature>
<name>A0A9D7E6T3_9PROT</name>
<feature type="transmembrane region" description="Helical" evidence="8">
    <location>
        <begin position="411"/>
        <end position="429"/>
    </location>
</feature>
<keyword evidence="4 7" id="KW-0812">Transmembrane</keyword>
<evidence type="ECO:0000259" key="9">
    <source>
        <dbReference type="Pfam" id="PF00361"/>
    </source>
</evidence>
<dbReference type="PRINTS" id="PR01437">
    <property type="entry name" value="NUOXDRDTASE4"/>
</dbReference>
<dbReference type="Pfam" id="PF00361">
    <property type="entry name" value="Proton_antipo_M"/>
    <property type="match status" value="1"/>
</dbReference>
<dbReference type="InterPro" id="IPR050586">
    <property type="entry name" value="CPA3_Na-H_Antiporter_D"/>
</dbReference>
<dbReference type="GO" id="GO:0008137">
    <property type="term" value="F:NADH dehydrogenase (ubiquinone) activity"/>
    <property type="evidence" value="ECO:0007669"/>
    <property type="project" value="InterPro"/>
</dbReference>
<dbReference type="AlphaFoldDB" id="A0A9D7E6T3"/>